<evidence type="ECO:0000313" key="2">
    <source>
        <dbReference type="Proteomes" id="UP000636709"/>
    </source>
</evidence>
<evidence type="ECO:0000313" key="1">
    <source>
        <dbReference type="EMBL" id="KAF8694378.1"/>
    </source>
</evidence>
<name>A0A835BD30_9POAL</name>
<organism evidence="1 2">
    <name type="scientific">Digitaria exilis</name>
    <dbReference type="NCBI Taxonomy" id="1010633"/>
    <lineage>
        <taxon>Eukaryota</taxon>
        <taxon>Viridiplantae</taxon>
        <taxon>Streptophyta</taxon>
        <taxon>Embryophyta</taxon>
        <taxon>Tracheophyta</taxon>
        <taxon>Spermatophyta</taxon>
        <taxon>Magnoliopsida</taxon>
        <taxon>Liliopsida</taxon>
        <taxon>Poales</taxon>
        <taxon>Poaceae</taxon>
        <taxon>PACMAD clade</taxon>
        <taxon>Panicoideae</taxon>
        <taxon>Panicodae</taxon>
        <taxon>Paniceae</taxon>
        <taxon>Anthephorinae</taxon>
        <taxon>Digitaria</taxon>
    </lineage>
</organism>
<keyword evidence="2" id="KW-1185">Reference proteome</keyword>
<dbReference type="Proteomes" id="UP000636709">
    <property type="component" value="Unassembled WGS sequence"/>
</dbReference>
<gene>
    <name evidence="1" type="ORF">HU200_038303</name>
</gene>
<reference evidence="1" key="1">
    <citation type="submission" date="2020-07" db="EMBL/GenBank/DDBJ databases">
        <title>Genome sequence and genetic diversity analysis of an under-domesticated orphan crop, white fonio (Digitaria exilis).</title>
        <authorList>
            <person name="Bennetzen J.L."/>
            <person name="Chen S."/>
            <person name="Ma X."/>
            <person name="Wang X."/>
            <person name="Yssel A.E.J."/>
            <person name="Chaluvadi S.R."/>
            <person name="Johnson M."/>
            <person name="Gangashetty P."/>
            <person name="Hamidou F."/>
            <person name="Sanogo M.D."/>
            <person name="Zwaenepoel A."/>
            <person name="Wallace J."/>
            <person name="Van De Peer Y."/>
            <person name="Van Deynze A."/>
        </authorList>
    </citation>
    <scope>NUCLEOTIDE SEQUENCE</scope>
    <source>
        <tissue evidence="1">Leaves</tissue>
    </source>
</reference>
<accession>A0A835BD30</accession>
<protein>
    <submittedName>
        <fullName evidence="1">Uncharacterized protein</fullName>
    </submittedName>
</protein>
<sequence length="229" mass="25529">MAPCAHCDQLSELNPICCDQLNGGRWWFSSRKQVASRVPEVADAPGSLYFGRLALASSNNWETVWMAVTNGSLESSRKMELRRRRGDNTARTHGLLFPSQPPFSLFSSGTDARVDHCTGLKEVVHGVRGTKLVGSTGRSRTLVSSVATSRVEANRKEHRHLSNGPWEKRPTLNLDERLKSKDRAHRGFFPVPTSFLPFCFDRDNTALVPASSRVSGGQYFSNKFFYSPP</sequence>
<dbReference type="AlphaFoldDB" id="A0A835BD30"/>
<dbReference type="EMBL" id="JACEFO010001907">
    <property type="protein sequence ID" value="KAF8694378.1"/>
    <property type="molecule type" value="Genomic_DNA"/>
</dbReference>
<comment type="caution">
    <text evidence="1">The sequence shown here is derived from an EMBL/GenBank/DDBJ whole genome shotgun (WGS) entry which is preliminary data.</text>
</comment>
<proteinExistence type="predicted"/>